<dbReference type="InterPro" id="IPR050855">
    <property type="entry name" value="NDM-1-like"/>
</dbReference>
<dbReference type="InterPro" id="IPR037482">
    <property type="entry name" value="ST1585_MBL-fold"/>
</dbReference>
<keyword evidence="3" id="KW-1185">Reference proteome</keyword>
<protein>
    <submittedName>
        <fullName evidence="2">Metallo-beta-lactamase superfamily protein</fullName>
    </submittedName>
</protein>
<dbReference type="KEGG" id="pspi:PS2015_1221"/>
<dbReference type="PANTHER" id="PTHR42951:SF22">
    <property type="entry name" value="METALLO BETA-LACTAMASE SUPERFAMILY LIPOPROTEIN"/>
    <property type="match status" value="1"/>
</dbReference>
<evidence type="ECO:0000313" key="3">
    <source>
        <dbReference type="Proteomes" id="UP000065641"/>
    </source>
</evidence>
<dbReference type="InterPro" id="IPR036866">
    <property type="entry name" value="RibonucZ/Hydroxyglut_hydro"/>
</dbReference>
<dbReference type="EMBL" id="CP013189">
    <property type="protein sequence ID" value="ALO45880.1"/>
    <property type="molecule type" value="Genomic_DNA"/>
</dbReference>
<sequence length="326" mass="35972">MKTATVWQDCGFGITCIDTGLFRDGLAACYLLRSGDEVALIDTGPRNSVPRILQTIADHGLTPDQVRWVMPTHVHLDHAGGAGALLAEFPNADMLVHERGARHMIEPAKLQAGSLAVYGEKRYKAAFGELVAADADRVISVVEGDEFCVGTRRLQILDTPGHARHHYVVWDAESNGLFTGDTFGVSYPELNTGRQPFIFPPTTPVQFDPQAWHASLDRLLTLPVERVFLTHFGMHEQPQSLAQQLHEQIDRYVNLARQVVAGKSRSDWSADELHPVLSAKLMQNSLDELAARRCPQPPALIRQALAGDMDLNAQGLVDWLFKSSPT</sequence>
<accession>A0A0S2KC51</accession>
<dbReference type="Proteomes" id="UP000065641">
    <property type="component" value="Chromosome"/>
</dbReference>
<organism evidence="2 3">
    <name type="scientific">Pseudohongiella spirulinae</name>
    <dbReference type="NCBI Taxonomy" id="1249552"/>
    <lineage>
        <taxon>Bacteria</taxon>
        <taxon>Pseudomonadati</taxon>
        <taxon>Pseudomonadota</taxon>
        <taxon>Gammaproteobacteria</taxon>
        <taxon>Pseudomonadales</taxon>
        <taxon>Pseudohongiellaceae</taxon>
        <taxon>Pseudohongiella</taxon>
    </lineage>
</organism>
<dbReference type="STRING" id="1249552.PS2015_1221"/>
<evidence type="ECO:0000313" key="2">
    <source>
        <dbReference type="EMBL" id="ALO45880.1"/>
    </source>
</evidence>
<dbReference type="RefSeq" id="WP_058021376.1">
    <property type="nucleotide sequence ID" value="NZ_CP013189.1"/>
</dbReference>
<reference evidence="2 3" key="1">
    <citation type="submission" date="2015-11" db="EMBL/GenBank/DDBJ databases">
        <authorList>
            <person name="Zhang Y."/>
            <person name="Guo Z."/>
        </authorList>
    </citation>
    <scope>NUCLEOTIDE SEQUENCE [LARGE SCALE GENOMIC DNA]</scope>
    <source>
        <strain evidence="2 3">KCTC 32221</strain>
    </source>
</reference>
<feature type="domain" description="Metallo-beta-lactamase" evidence="1">
    <location>
        <begin position="26"/>
        <end position="231"/>
    </location>
</feature>
<evidence type="ECO:0000259" key="1">
    <source>
        <dbReference type="SMART" id="SM00849"/>
    </source>
</evidence>
<dbReference type="SUPFAM" id="SSF56281">
    <property type="entry name" value="Metallo-hydrolase/oxidoreductase"/>
    <property type="match status" value="1"/>
</dbReference>
<dbReference type="InterPro" id="IPR001279">
    <property type="entry name" value="Metallo-B-lactamas"/>
</dbReference>
<gene>
    <name evidence="2" type="ORF">PS2015_1221</name>
</gene>
<dbReference type="AlphaFoldDB" id="A0A0S2KC51"/>
<dbReference type="SMART" id="SM00849">
    <property type="entry name" value="Lactamase_B"/>
    <property type="match status" value="1"/>
</dbReference>
<name>A0A0S2KC51_9GAMM</name>
<dbReference type="PANTHER" id="PTHR42951">
    <property type="entry name" value="METALLO-BETA-LACTAMASE DOMAIN-CONTAINING"/>
    <property type="match status" value="1"/>
</dbReference>
<dbReference type="Pfam" id="PF00753">
    <property type="entry name" value="Lactamase_B"/>
    <property type="match status" value="1"/>
</dbReference>
<dbReference type="OrthoDB" id="9802991at2"/>
<dbReference type="Gene3D" id="3.60.15.10">
    <property type="entry name" value="Ribonuclease Z/Hydroxyacylglutathione hydrolase-like"/>
    <property type="match status" value="1"/>
</dbReference>
<dbReference type="CDD" id="cd07726">
    <property type="entry name" value="ST1585-like_MBL-fold"/>
    <property type="match status" value="1"/>
</dbReference>
<proteinExistence type="predicted"/>